<dbReference type="EMBL" id="CP101740">
    <property type="protein sequence ID" value="UUL81988.1"/>
    <property type="molecule type" value="Genomic_DNA"/>
</dbReference>
<dbReference type="PANTHER" id="PTHR43610:SF1">
    <property type="entry name" value="N-ACETYLTRANSFERASE DOMAIN-CONTAINING PROTEIN"/>
    <property type="match status" value="1"/>
</dbReference>
<keyword evidence="3" id="KW-1185">Reference proteome</keyword>
<dbReference type="PROSITE" id="PS51186">
    <property type="entry name" value="GNAT"/>
    <property type="match status" value="1"/>
</dbReference>
<gene>
    <name evidence="2" type="ORF">NMP03_12450</name>
</gene>
<dbReference type="RefSeq" id="WP_256505745.1">
    <property type="nucleotide sequence ID" value="NZ_CP101740.1"/>
</dbReference>
<dbReference type="Gene3D" id="3.40.630.30">
    <property type="match status" value="1"/>
</dbReference>
<dbReference type="SUPFAM" id="SSF55729">
    <property type="entry name" value="Acyl-CoA N-acyltransferases (Nat)"/>
    <property type="match status" value="1"/>
</dbReference>
<dbReference type="InterPro" id="IPR000182">
    <property type="entry name" value="GNAT_dom"/>
</dbReference>
<protein>
    <submittedName>
        <fullName evidence="2">GNAT family N-acetyltransferase</fullName>
    </submittedName>
</protein>
<organism evidence="2 3">
    <name type="scientific">Sphingomonas qomolangmaensis</name>
    <dbReference type="NCBI Taxonomy" id="2918765"/>
    <lineage>
        <taxon>Bacteria</taxon>
        <taxon>Pseudomonadati</taxon>
        <taxon>Pseudomonadota</taxon>
        <taxon>Alphaproteobacteria</taxon>
        <taxon>Sphingomonadales</taxon>
        <taxon>Sphingomonadaceae</taxon>
        <taxon>Sphingomonas</taxon>
    </lineage>
</organism>
<reference evidence="2" key="1">
    <citation type="submission" date="2022-07" db="EMBL/GenBank/DDBJ databases">
        <title>Sphingomonas sp. nov., a novel bacterium isolated from the north slope of the Mount Everest.</title>
        <authorList>
            <person name="Cui X."/>
            <person name="Liu Y."/>
        </authorList>
    </citation>
    <scope>NUCLEOTIDE SEQUENCE</scope>
    <source>
        <strain evidence="2">S5-59</strain>
    </source>
</reference>
<dbReference type="PANTHER" id="PTHR43610">
    <property type="entry name" value="BLL6696 PROTEIN"/>
    <property type="match status" value="1"/>
</dbReference>
<evidence type="ECO:0000313" key="3">
    <source>
        <dbReference type="Proteomes" id="UP001058533"/>
    </source>
</evidence>
<evidence type="ECO:0000259" key="1">
    <source>
        <dbReference type="PROSITE" id="PS51186"/>
    </source>
</evidence>
<proteinExistence type="predicted"/>
<accession>A0ABY5L4U8</accession>
<dbReference type="Proteomes" id="UP001058533">
    <property type="component" value="Chromosome"/>
</dbReference>
<name>A0ABY5L4U8_9SPHN</name>
<evidence type="ECO:0000313" key="2">
    <source>
        <dbReference type="EMBL" id="UUL81988.1"/>
    </source>
</evidence>
<dbReference type="InterPro" id="IPR016181">
    <property type="entry name" value="Acyl_CoA_acyltransferase"/>
</dbReference>
<sequence>MNLSPTLTGSNIELRPTIAADWPALYAVAADPQLWAIHPAHDRWQEPVFRAYFDDALAQPGALTVRERATDRVIGASRFRSAPAYDGIEIGWTFIARDHWGGATNAEMKRLMLDHLFGFAPRAVFIVGEGNLRSRRALEKIGARATGEVETRRMAGADVVHLIYAIDRA</sequence>
<feature type="domain" description="N-acetyltransferase" evidence="1">
    <location>
        <begin position="12"/>
        <end position="169"/>
    </location>
</feature>
<dbReference type="Pfam" id="PF13302">
    <property type="entry name" value="Acetyltransf_3"/>
    <property type="match status" value="1"/>
</dbReference>